<evidence type="ECO:0000313" key="2">
    <source>
        <dbReference type="Proteomes" id="UP000008698"/>
    </source>
</evidence>
<accession>C9SPG9</accession>
<keyword evidence="2" id="KW-1185">Reference proteome</keyword>
<organism evidence="2">
    <name type="scientific">Verticillium alfalfae (strain VaMs.102 / ATCC MYA-4576 / FGSC 10136)</name>
    <name type="common">Verticillium wilt of alfalfa</name>
    <name type="synonym">Verticillium albo-atrum</name>
    <dbReference type="NCBI Taxonomy" id="526221"/>
    <lineage>
        <taxon>Eukaryota</taxon>
        <taxon>Fungi</taxon>
        <taxon>Dikarya</taxon>
        <taxon>Ascomycota</taxon>
        <taxon>Pezizomycotina</taxon>
        <taxon>Sordariomycetes</taxon>
        <taxon>Hypocreomycetidae</taxon>
        <taxon>Glomerellales</taxon>
        <taxon>Plectosphaerellaceae</taxon>
        <taxon>Verticillium</taxon>
    </lineage>
</organism>
<dbReference type="KEGG" id="val:VDBG_06794"/>
<dbReference type="AlphaFoldDB" id="C9SPG9"/>
<gene>
    <name evidence="1" type="ORF">VDBG_06794</name>
</gene>
<name>C9SPG9_VERA1</name>
<dbReference type="Proteomes" id="UP000008698">
    <property type="component" value="Unassembled WGS sequence"/>
</dbReference>
<evidence type="ECO:0000313" key="1">
    <source>
        <dbReference type="EMBL" id="EEY20684.1"/>
    </source>
</evidence>
<sequence>MSQDHLQDFIGDWNTRTVDMEAAGRRVLVDLSKTTMAVEVILSCLQDGFSLEASTTPGITWLPASITDLNCTGLGPIIVRRLILIRPAKLDKWERASENSWSLP</sequence>
<proteinExistence type="predicted"/>
<dbReference type="EMBL" id="DS985221">
    <property type="protein sequence ID" value="EEY20684.1"/>
    <property type="molecule type" value="Genomic_DNA"/>
</dbReference>
<protein>
    <submittedName>
        <fullName evidence="1">Predicted protein</fullName>
    </submittedName>
</protein>
<dbReference type="HOGENOM" id="CLU_2252104_0_0_1"/>
<dbReference type="RefSeq" id="XP_003003232.1">
    <property type="nucleotide sequence ID" value="XM_003003186.1"/>
</dbReference>
<dbReference type="GeneID" id="9537358"/>
<reference evidence="2" key="1">
    <citation type="journal article" date="2011" name="PLoS Pathog.">
        <title>Comparative genomics yields insights into niche adaptation of plant vascular wilt pathogens.</title>
        <authorList>
            <person name="Klosterman S.J."/>
            <person name="Subbarao K.V."/>
            <person name="Kang S."/>
            <person name="Veronese P."/>
            <person name="Gold S.E."/>
            <person name="Thomma B.P.H.J."/>
            <person name="Chen Z."/>
            <person name="Henrissat B."/>
            <person name="Lee Y.-H."/>
            <person name="Park J."/>
            <person name="Garcia-Pedrajas M.D."/>
            <person name="Barbara D.J."/>
            <person name="Anchieta A."/>
            <person name="de Jonge R."/>
            <person name="Santhanam P."/>
            <person name="Maruthachalam K."/>
            <person name="Atallah Z."/>
            <person name="Amyotte S.G."/>
            <person name="Paz Z."/>
            <person name="Inderbitzin P."/>
            <person name="Hayes R.J."/>
            <person name="Heiman D.I."/>
            <person name="Young S."/>
            <person name="Zeng Q."/>
            <person name="Engels R."/>
            <person name="Galagan J."/>
            <person name="Cuomo C.A."/>
            <person name="Dobinson K.F."/>
            <person name="Ma L.-J."/>
        </authorList>
    </citation>
    <scope>NUCLEOTIDE SEQUENCE [LARGE SCALE GENOMIC DNA]</scope>
    <source>
        <strain evidence="2">VaMs.102 / ATCC MYA-4576 / FGSC 10136</strain>
    </source>
</reference>